<feature type="domain" description="PAC" evidence="2">
    <location>
        <begin position="205"/>
        <end position="257"/>
    </location>
</feature>
<dbReference type="Pfam" id="PF00990">
    <property type="entry name" value="GGDEF"/>
    <property type="match status" value="1"/>
</dbReference>
<dbReference type="PROSITE" id="PS50883">
    <property type="entry name" value="EAL"/>
    <property type="match status" value="1"/>
</dbReference>
<feature type="domain" description="PAS" evidence="1">
    <location>
        <begin position="155"/>
        <end position="202"/>
    </location>
</feature>
<feature type="domain" description="PAS" evidence="1">
    <location>
        <begin position="261"/>
        <end position="299"/>
    </location>
</feature>
<dbReference type="Pfam" id="PF00563">
    <property type="entry name" value="EAL"/>
    <property type="match status" value="1"/>
</dbReference>
<dbReference type="CDD" id="cd01948">
    <property type="entry name" value="EAL"/>
    <property type="match status" value="1"/>
</dbReference>
<dbReference type="Gene3D" id="3.20.20.450">
    <property type="entry name" value="EAL domain"/>
    <property type="match status" value="1"/>
</dbReference>
<evidence type="ECO:0000259" key="2">
    <source>
        <dbReference type="PROSITE" id="PS50113"/>
    </source>
</evidence>
<protein>
    <submittedName>
        <fullName evidence="5">EAL domain-containing protein</fullName>
    </submittedName>
</protein>
<dbReference type="InterPro" id="IPR029787">
    <property type="entry name" value="Nucleotide_cyclase"/>
</dbReference>
<dbReference type="SMART" id="SM00052">
    <property type="entry name" value="EAL"/>
    <property type="match status" value="1"/>
</dbReference>
<dbReference type="CDD" id="cd00130">
    <property type="entry name" value="PAS"/>
    <property type="match status" value="3"/>
</dbReference>
<reference evidence="5 6" key="1">
    <citation type="submission" date="2020-05" db="EMBL/GenBank/DDBJ databases">
        <title>Sulfurimonas marisnigri, sp. nov., and Sulfurimonas baltica, sp. nov., manganese oxide reducing chemolithoautotrophs of the class Epsilonproteobacteria isolated from the pelagic redoxclines of the Black and Baltic Seas and emended description of the genus Sulfurimonas.</title>
        <authorList>
            <person name="Henkel J.V."/>
            <person name="Laudan C."/>
            <person name="Werner J."/>
            <person name="Neu T."/>
            <person name="Plewe S."/>
            <person name="Sproer C."/>
            <person name="Bunk B."/>
            <person name="Schulz-Vogt H.N."/>
        </authorList>
    </citation>
    <scope>NUCLEOTIDE SEQUENCE [LARGE SCALE GENOMIC DNA]</scope>
    <source>
        <strain evidence="5 6">GD2</strain>
    </source>
</reference>
<dbReference type="PROSITE" id="PS50112">
    <property type="entry name" value="PAS"/>
    <property type="match status" value="3"/>
</dbReference>
<dbReference type="Pfam" id="PF13426">
    <property type="entry name" value="PAS_9"/>
    <property type="match status" value="1"/>
</dbReference>
<dbReference type="SUPFAM" id="SSF55785">
    <property type="entry name" value="PYP-like sensor domain (PAS domain)"/>
    <property type="match status" value="3"/>
</dbReference>
<accession>A0A7S7LTZ1</accession>
<proteinExistence type="predicted"/>
<dbReference type="InterPro" id="IPR013656">
    <property type="entry name" value="PAS_4"/>
</dbReference>
<feature type="domain" description="GGDEF" evidence="4">
    <location>
        <begin position="411"/>
        <end position="544"/>
    </location>
</feature>
<feature type="domain" description="EAL" evidence="3">
    <location>
        <begin position="553"/>
        <end position="806"/>
    </location>
</feature>
<sequence length="812" mass="92549">MHLKQELFNGELILDSLEQNIFVKDVNSVYIFANNTYAKLLGKKPSQIVGKNDLDLFPKEIAQKYRDDDTIVIQSAQVIDIEEDIIVGNKKRVIRTIKKPIYSNGEIVAVVGIFWDITNEKLEEKKYEKLQSGLMQAQSLANIGHWELDLVTNSLYWSDEVYRIFGLKPQEFGATYEAFLKHIHPDDIDLVNNSYMNSLEARIGYHVEHRIVRENGEIGYVEETCEHEFDADGNPVRSIGTVHDITKQKVVQNELLLASTVFEKMNDGVLITDSQQRILAINKAFNKISGYTLEDVKGKRPAMLSSGWHDNIFYKSVWDAIISKGQWRGEIIDRKKDGELYTAELSIIALYNDDGILTNYISITNDISAKKQQEKLIHNLAYYDYLTDLPNRVLFEERFVSRLSAAKRSGKKMAILFIDMDNFKNINDTLGHLVGDKFLIEVAKSIKALLREQDTFSRLGGDEFTILIEDVDSIIDIVPVVKRIVNTFHTPVEIEDKKLYSGVSMGISVFPDDGETYEALIKAADTAMYHVKESGKNGYQFFAQSMNDKITERVFLENNLRNAISKDEFFLVYQPKVNLETRSVYGMEALIRWNHGESGLIRPDKFIHVSEETGQILEIGLWVAKQAFIDTKILHDEGNMLTVSINVSSKQLEDESFVDDICTLVQDTGIEISYVELEITESHIMNNVDKALAILNRLHKKGFKLSIDDFGTGYSSLSYLKKLPVQTIKIDRSFVLDIDKDEDDRVIVATVIAMARSLGKDVIAEGSETKEHIDTLKLLHCHKIQGYYFSKPIKIDAFREFIRDFKGEGKSA</sequence>
<dbReference type="InterPro" id="IPR001610">
    <property type="entry name" value="PAC"/>
</dbReference>
<dbReference type="Proteomes" id="UP000593994">
    <property type="component" value="Chromosome"/>
</dbReference>
<dbReference type="NCBIfam" id="TIGR00229">
    <property type="entry name" value="sensory_box"/>
    <property type="match status" value="3"/>
</dbReference>
<dbReference type="PROSITE" id="PS50113">
    <property type="entry name" value="PAC"/>
    <property type="match status" value="2"/>
</dbReference>
<gene>
    <name evidence="5" type="ORF">HUE88_10230</name>
</gene>
<dbReference type="SMART" id="SM00086">
    <property type="entry name" value="PAC"/>
    <property type="match status" value="2"/>
</dbReference>
<evidence type="ECO:0000313" key="5">
    <source>
        <dbReference type="EMBL" id="QOY51489.1"/>
    </source>
</evidence>
<dbReference type="InterPro" id="IPR035965">
    <property type="entry name" value="PAS-like_dom_sf"/>
</dbReference>
<evidence type="ECO:0000259" key="3">
    <source>
        <dbReference type="PROSITE" id="PS50883"/>
    </source>
</evidence>
<evidence type="ECO:0000259" key="1">
    <source>
        <dbReference type="PROSITE" id="PS50112"/>
    </source>
</evidence>
<dbReference type="PROSITE" id="PS50887">
    <property type="entry name" value="GGDEF"/>
    <property type="match status" value="1"/>
</dbReference>
<dbReference type="SMART" id="SM00267">
    <property type="entry name" value="GGDEF"/>
    <property type="match status" value="1"/>
</dbReference>
<dbReference type="InterPro" id="IPR043128">
    <property type="entry name" value="Rev_trsase/Diguanyl_cyclase"/>
</dbReference>
<dbReference type="SUPFAM" id="SSF55073">
    <property type="entry name" value="Nucleotide cyclase"/>
    <property type="match status" value="1"/>
</dbReference>
<evidence type="ECO:0000259" key="4">
    <source>
        <dbReference type="PROSITE" id="PS50887"/>
    </source>
</evidence>
<dbReference type="Pfam" id="PF08448">
    <property type="entry name" value="PAS_4"/>
    <property type="match status" value="1"/>
</dbReference>
<dbReference type="InterPro" id="IPR001633">
    <property type="entry name" value="EAL_dom"/>
</dbReference>
<dbReference type="PANTHER" id="PTHR44757">
    <property type="entry name" value="DIGUANYLATE CYCLASE DGCP"/>
    <property type="match status" value="1"/>
</dbReference>
<dbReference type="KEGG" id="sbal:HUE88_10230"/>
<dbReference type="CDD" id="cd01949">
    <property type="entry name" value="GGDEF"/>
    <property type="match status" value="1"/>
</dbReference>
<dbReference type="InterPro" id="IPR000014">
    <property type="entry name" value="PAS"/>
</dbReference>
<name>A0A7S7LTZ1_9BACT</name>
<dbReference type="Gene3D" id="3.30.450.20">
    <property type="entry name" value="PAS domain"/>
    <property type="match status" value="3"/>
</dbReference>
<dbReference type="InterPro" id="IPR000700">
    <property type="entry name" value="PAS-assoc_C"/>
</dbReference>
<evidence type="ECO:0000313" key="6">
    <source>
        <dbReference type="Proteomes" id="UP000593994"/>
    </source>
</evidence>
<dbReference type="SUPFAM" id="SSF141868">
    <property type="entry name" value="EAL domain-like"/>
    <property type="match status" value="1"/>
</dbReference>
<dbReference type="InterPro" id="IPR000160">
    <property type="entry name" value="GGDEF_dom"/>
</dbReference>
<dbReference type="Gene3D" id="2.10.70.100">
    <property type="match status" value="1"/>
</dbReference>
<dbReference type="InterPro" id="IPR052155">
    <property type="entry name" value="Biofilm_reg_signaling"/>
</dbReference>
<organism evidence="5 6">
    <name type="scientific">Candidatus Sulfurimonas baltica</name>
    <dbReference type="NCBI Taxonomy" id="2740404"/>
    <lineage>
        <taxon>Bacteria</taxon>
        <taxon>Pseudomonadati</taxon>
        <taxon>Campylobacterota</taxon>
        <taxon>Epsilonproteobacteria</taxon>
        <taxon>Campylobacterales</taxon>
        <taxon>Sulfurimonadaceae</taxon>
        <taxon>Sulfurimonas</taxon>
    </lineage>
</organism>
<dbReference type="EMBL" id="CP054492">
    <property type="protein sequence ID" value="QOY51489.1"/>
    <property type="molecule type" value="Genomic_DNA"/>
</dbReference>
<dbReference type="PANTHER" id="PTHR44757:SF2">
    <property type="entry name" value="BIOFILM ARCHITECTURE MAINTENANCE PROTEIN MBAA"/>
    <property type="match status" value="1"/>
</dbReference>
<dbReference type="InterPro" id="IPR013655">
    <property type="entry name" value="PAS_fold_3"/>
</dbReference>
<dbReference type="SMART" id="SM00091">
    <property type="entry name" value="PAS"/>
    <property type="match status" value="3"/>
</dbReference>
<feature type="domain" description="PAC" evidence="2">
    <location>
        <begin position="325"/>
        <end position="379"/>
    </location>
</feature>
<feature type="domain" description="PAS" evidence="1">
    <location>
        <begin position="13"/>
        <end position="60"/>
    </location>
</feature>
<dbReference type="Gene3D" id="3.30.70.270">
    <property type="match status" value="1"/>
</dbReference>
<dbReference type="AlphaFoldDB" id="A0A7S7LTZ1"/>
<dbReference type="InterPro" id="IPR035919">
    <property type="entry name" value="EAL_sf"/>
</dbReference>
<dbReference type="RefSeq" id="WP_194368721.1">
    <property type="nucleotide sequence ID" value="NZ_CP054492.1"/>
</dbReference>
<dbReference type="Pfam" id="PF08447">
    <property type="entry name" value="PAS_3"/>
    <property type="match status" value="1"/>
</dbReference>
<keyword evidence="6" id="KW-1185">Reference proteome</keyword>
<dbReference type="NCBIfam" id="TIGR00254">
    <property type="entry name" value="GGDEF"/>
    <property type="match status" value="1"/>
</dbReference>